<evidence type="ECO:0000313" key="2">
    <source>
        <dbReference type="EMBL" id="ERE19282.1"/>
    </source>
</evidence>
<protein>
    <submittedName>
        <fullName evidence="2">Uncharacterized protein</fullName>
    </submittedName>
</protein>
<name>A0ABP2XRA8_9NEIS</name>
<reference evidence="2 3" key="1">
    <citation type="journal article" date="2013" name="Genome Announc.">
        <title>Genome Sequence of the Pigment-Producing Bacterium Pseudogulbenkiania ferrooxidans, Isolated from Loktak Lake.</title>
        <authorList>
            <person name="Puranik S."/>
            <person name="Talkal R."/>
            <person name="Qureshi A."/>
            <person name="Khardenavis A."/>
            <person name="Kapley A."/>
            <person name="Purohit H.J."/>
        </authorList>
    </citation>
    <scope>NUCLEOTIDE SEQUENCE [LARGE SCALE GENOMIC DNA]</scope>
    <source>
        <strain evidence="2 3">EGD-HP2</strain>
    </source>
</reference>
<dbReference type="Proteomes" id="UP000016426">
    <property type="component" value="Unassembled WGS sequence"/>
</dbReference>
<keyword evidence="3" id="KW-1185">Reference proteome</keyword>
<comment type="caution">
    <text evidence="2">The sequence shown here is derived from an EMBL/GenBank/DDBJ whole genome shotgun (WGS) entry which is preliminary data.</text>
</comment>
<evidence type="ECO:0000256" key="1">
    <source>
        <dbReference type="SAM" id="MobiDB-lite"/>
    </source>
</evidence>
<gene>
    <name evidence="2" type="ORF">O166_02710</name>
</gene>
<evidence type="ECO:0000313" key="3">
    <source>
        <dbReference type="Proteomes" id="UP000016426"/>
    </source>
</evidence>
<feature type="region of interest" description="Disordered" evidence="1">
    <location>
        <begin position="1"/>
        <end position="45"/>
    </location>
</feature>
<dbReference type="EMBL" id="AVPH01000035">
    <property type="protein sequence ID" value="ERE19282.1"/>
    <property type="molecule type" value="Genomic_DNA"/>
</dbReference>
<accession>A0ABP2XRA8</accession>
<organism evidence="2 3">
    <name type="scientific">Pseudogulbenkiania ferrooxidans EGD-HP2</name>
    <dbReference type="NCBI Taxonomy" id="1388764"/>
    <lineage>
        <taxon>Bacteria</taxon>
        <taxon>Pseudomonadati</taxon>
        <taxon>Pseudomonadota</taxon>
        <taxon>Betaproteobacteria</taxon>
        <taxon>Neisseriales</taxon>
        <taxon>Chromobacteriaceae</taxon>
        <taxon>Pseudogulbenkiania</taxon>
    </lineage>
</organism>
<proteinExistence type="predicted"/>
<sequence>MPGKALLGAEAGGASGNGLPVARHDGAASSAHLRSNGRLSNHKKI</sequence>